<dbReference type="PANTHER" id="PTHR33393:SF11">
    <property type="entry name" value="POLYGLUTAMINE SYNTHESIS ACCESSORY PROTEIN RV0574C-RELATED"/>
    <property type="match status" value="1"/>
</dbReference>
<evidence type="ECO:0000313" key="5">
    <source>
        <dbReference type="Proteomes" id="UP001596978"/>
    </source>
</evidence>
<evidence type="ECO:0000256" key="1">
    <source>
        <dbReference type="ARBA" id="ARBA00005662"/>
    </source>
</evidence>
<dbReference type="CDD" id="cd07381">
    <property type="entry name" value="MPP_CapA"/>
    <property type="match status" value="1"/>
</dbReference>
<dbReference type="SUPFAM" id="SSF56300">
    <property type="entry name" value="Metallo-dependent phosphatases"/>
    <property type="match status" value="1"/>
</dbReference>
<evidence type="ECO:0000259" key="3">
    <source>
        <dbReference type="SMART" id="SM00854"/>
    </source>
</evidence>
<feature type="chain" id="PRO_5045889925" evidence="2">
    <location>
        <begin position="20"/>
        <end position="384"/>
    </location>
</feature>
<dbReference type="Proteomes" id="UP001596978">
    <property type="component" value="Unassembled WGS sequence"/>
</dbReference>
<dbReference type="InterPro" id="IPR052169">
    <property type="entry name" value="CW_Biosynth-Accessory"/>
</dbReference>
<organism evidence="4 5">
    <name type="scientific">Sungkyunkwania multivorans</name>
    <dbReference type="NCBI Taxonomy" id="1173618"/>
    <lineage>
        <taxon>Bacteria</taxon>
        <taxon>Pseudomonadati</taxon>
        <taxon>Bacteroidota</taxon>
        <taxon>Flavobacteriia</taxon>
        <taxon>Flavobacteriales</taxon>
        <taxon>Flavobacteriaceae</taxon>
        <taxon>Sungkyunkwania</taxon>
    </lineage>
</organism>
<gene>
    <name evidence="4" type="ORF">ACFQ1M_15385</name>
</gene>
<evidence type="ECO:0000313" key="4">
    <source>
        <dbReference type="EMBL" id="MFD0863598.1"/>
    </source>
</evidence>
<keyword evidence="2" id="KW-0732">Signal</keyword>
<accession>A0ABW3D439</accession>
<protein>
    <submittedName>
        <fullName evidence="4">CapA family protein</fullName>
    </submittedName>
</protein>
<feature type="signal peptide" evidence="2">
    <location>
        <begin position="1"/>
        <end position="19"/>
    </location>
</feature>
<dbReference type="InterPro" id="IPR019079">
    <property type="entry name" value="Capsule_synth_CapA"/>
</dbReference>
<dbReference type="EMBL" id="JBHTJH010000017">
    <property type="protein sequence ID" value="MFD0863598.1"/>
    <property type="molecule type" value="Genomic_DNA"/>
</dbReference>
<dbReference type="InterPro" id="IPR029052">
    <property type="entry name" value="Metallo-depent_PP-like"/>
</dbReference>
<dbReference type="Pfam" id="PF09587">
    <property type="entry name" value="PGA_cap"/>
    <property type="match status" value="1"/>
</dbReference>
<dbReference type="SMART" id="SM00854">
    <property type="entry name" value="PGA_cap"/>
    <property type="match status" value="1"/>
</dbReference>
<comment type="similarity">
    <text evidence="1">Belongs to the CapA family.</text>
</comment>
<dbReference type="Gene3D" id="3.60.21.10">
    <property type="match status" value="1"/>
</dbReference>
<dbReference type="PANTHER" id="PTHR33393">
    <property type="entry name" value="POLYGLUTAMINE SYNTHESIS ACCESSORY PROTEIN RV0574C-RELATED"/>
    <property type="match status" value="1"/>
</dbReference>
<evidence type="ECO:0000256" key="2">
    <source>
        <dbReference type="SAM" id="SignalP"/>
    </source>
</evidence>
<comment type="caution">
    <text evidence="4">The sequence shown here is derived from an EMBL/GenBank/DDBJ whole genome shotgun (WGS) entry which is preliminary data.</text>
</comment>
<name>A0ABW3D439_9FLAO</name>
<reference evidence="5" key="1">
    <citation type="journal article" date="2019" name="Int. J. Syst. Evol. Microbiol.">
        <title>The Global Catalogue of Microorganisms (GCM) 10K type strain sequencing project: providing services to taxonomists for standard genome sequencing and annotation.</title>
        <authorList>
            <consortium name="The Broad Institute Genomics Platform"/>
            <consortium name="The Broad Institute Genome Sequencing Center for Infectious Disease"/>
            <person name="Wu L."/>
            <person name="Ma J."/>
        </authorList>
    </citation>
    <scope>NUCLEOTIDE SEQUENCE [LARGE SCALE GENOMIC DNA]</scope>
    <source>
        <strain evidence="5">CCUG 62952</strain>
    </source>
</reference>
<dbReference type="RefSeq" id="WP_386409782.1">
    <property type="nucleotide sequence ID" value="NZ_JBHTJH010000017.1"/>
</dbReference>
<proteinExistence type="inferred from homology"/>
<keyword evidence="5" id="KW-1185">Reference proteome</keyword>
<feature type="domain" description="Capsule synthesis protein CapA" evidence="3">
    <location>
        <begin position="65"/>
        <end position="307"/>
    </location>
</feature>
<sequence length="384" mass="42932">MLKYFLFIAALFMASMVGAQNAPTPKETKELRTITDTLRIFTSKKLRVTPITYQKEVTLKIDTLSFMAVGDIMMGTDFPDASYLPEKGAYPFQKVDSVFRKTDILFGNLEGTLTDEGENAKHCKDPKKCYSFRSPEYLGSHLQRAGFDVMSIANNHIGDFGDVGISNTISTLDSLGIANAGVYDKTFTTFTKDSIKYGFCAFAPNTDTPKIQNYKKAIARVKMLKDSCDIVIVSFHGGAEGTDHLNVTRKTEKFYGEDRGNVYEFAHKMIDAGADIIFGHGPHITRAVEVYKNRFIAYSLGNFCTYKRFNLNGVKGYAPIVEVRTTKDGIFLEGKVHSAKQLDGVYPFMDKKEGALSEIKRLTAMDFPETGLIFTEDGYFRLPN</sequence>